<dbReference type="Gene3D" id="3.10.580.10">
    <property type="entry name" value="CBS-domain"/>
    <property type="match status" value="1"/>
</dbReference>
<feature type="transmembrane region" description="Helical" evidence="7">
    <location>
        <begin position="84"/>
        <end position="109"/>
    </location>
</feature>
<feature type="compositionally biased region" description="Basic and acidic residues" evidence="6">
    <location>
        <begin position="527"/>
        <end position="556"/>
    </location>
</feature>
<gene>
    <name evidence="9" type="ORF">A7U60_g435</name>
</gene>
<keyword evidence="2 5" id="KW-0812">Transmembrane</keyword>
<name>A0A9Q5I5F0_SANBA</name>
<evidence type="ECO:0000256" key="5">
    <source>
        <dbReference type="PROSITE-ProRule" id="PRU01193"/>
    </source>
</evidence>
<evidence type="ECO:0000259" key="8">
    <source>
        <dbReference type="PROSITE" id="PS51846"/>
    </source>
</evidence>
<feature type="region of interest" description="Disordered" evidence="6">
    <location>
        <begin position="642"/>
        <end position="702"/>
    </location>
</feature>
<feature type="region of interest" description="Disordered" evidence="6">
    <location>
        <begin position="721"/>
        <end position="986"/>
    </location>
</feature>
<evidence type="ECO:0000313" key="9">
    <source>
        <dbReference type="EMBL" id="OCB92186.1"/>
    </source>
</evidence>
<proteinExistence type="predicted"/>
<evidence type="ECO:0000256" key="7">
    <source>
        <dbReference type="SAM" id="Phobius"/>
    </source>
</evidence>
<reference evidence="9" key="1">
    <citation type="submission" date="2016-06" db="EMBL/GenBank/DDBJ databases">
        <title>Draft Genome sequence of the fungus Inonotus baumii.</title>
        <authorList>
            <person name="Zhu H."/>
            <person name="Lin W."/>
        </authorList>
    </citation>
    <scope>NUCLEOTIDE SEQUENCE</scope>
    <source>
        <strain evidence="9">821</strain>
    </source>
</reference>
<feature type="region of interest" description="Disordered" evidence="6">
    <location>
        <begin position="440"/>
        <end position="482"/>
    </location>
</feature>
<feature type="compositionally biased region" description="Low complexity" evidence="6">
    <location>
        <begin position="448"/>
        <end position="458"/>
    </location>
</feature>
<dbReference type="OrthoDB" id="5353557at2759"/>
<comment type="subcellular location">
    <subcellularLocation>
        <location evidence="1">Membrane</location>
        <topology evidence="1">Multi-pass membrane protein</topology>
    </subcellularLocation>
</comment>
<keyword evidence="3 5" id="KW-1133">Transmembrane helix</keyword>
<evidence type="ECO:0000256" key="1">
    <source>
        <dbReference type="ARBA" id="ARBA00004141"/>
    </source>
</evidence>
<feature type="compositionally biased region" description="Basic and acidic residues" evidence="6">
    <location>
        <begin position="959"/>
        <end position="986"/>
    </location>
</feature>
<dbReference type="InterPro" id="IPR046342">
    <property type="entry name" value="CBS_dom_sf"/>
</dbReference>
<dbReference type="InterPro" id="IPR044751">
    <property type="entry name" value="Ion_transp-like_CBS"/>
</dbReference>
<evidence type="ECO:0000256" key="2">
    <source>
        <dbReference type="ARBA" id="ARBA00022692"/>
    </source>
</evidence>
<dbReference type="EMBL" id="LNZH02000021">
    <property type="protein sequence ID" value="OCB92186.1"/>
    <property type="molecule type" value="Genomic_DNA"/>
</dbReference>
<dbReference type="GO" id="GO:0030026">
    <property type="term" value="P:intracellular manganese ion homeostasis"/>
    <property type="evidence" value="ECO:0007669"/>
    <property type="project" value="TreeGrafter"/>
</dbReference>
<feature type="compositionally biased region" description="Low complexity" evidence="6">
    <location>
        <begin position="794"/>
        <end position="805"/>
    </location>
</feature>
<feature type="compositionally biased region" description="Gly residues" evidence="6">
    <location>
        <begin position="916"/>
        <end position="926"/>
    </location>
</feature>
<evidence type="ECO:0000256" key="6">
    <source>
        <dbReference type="SAM" id="MobiDB-lite"/>
    </source>
</evidence>
<evidence type="ECO:0000256" key="4">
    <source>
        <dbReference type="ARBA" id="ARBA00023136"/>
    </source>
</evidence>
<dbReference type="AlphaFoldDB" id="A0A9Q5I5F0"/>
<feature type="compositionally biased region" description="Low complexity" evidence="6">
    <location>
        <begin position="845"/>
        <end position="865"/>
    </location>
</feature>
<dbReference type="GO" id="GO:0016020">
    <property type="term" value="C:membrane"/>
    <property type="evidence" value="ECO:0007669"/>
    <property type="project" value="UniProtKB-SubCell"/>
</dbReference>
<feature type="region of interest" description="Disordered" evidence="6">
    <location>
        <begin position="505"/>
        <end position="556"/>
    </location>
</feature>
<evidence type="ECO:0000313" key="10">
    <source>
        <dbReference type="Proteomes" id="UP000757232"/>
    </source>
</evidence>
<feature type="compositionally biased region" description="Polar residues" evidence="6">
    <location>
        <begin position="771"/>
        <end position="783"/>
    </location>
</feature>
<dbReference type="Pfam" id="PF01595">
    <property type="entry name" value="CNNM"/>
    <property type="match status" value="1"/>
</dbReference>
<accession>A0A9Q5I5F0</accession>
<feature type="compositionally biased region" description="Low complexity" evidence="6">
    <location>
        <begin position="819"/>
        <end position="833"/>
    </location>
</feature>
<comment type="caution">
    <text evidence="9">The sequence shown here is derived from an EMBL/GenBank/DDBJ whole genome shotgun (WGS) entry which is preliminary data.</text>
</comment>
<sequence length="986" mass="105678">MLPALHIFPLASSVISEHIPVRQDARQYDSTPLPSFFSSLLSFVSFPSNSTELHNDTYGAVGSDLHTRTHTFARREIEHGSGEFIAFACLIPVLVVLSGIFAGLTLGYMSLDETQLNVLSISGTPKQREYANKIKPIRKNGHLLLVTLLLANMITNETLPVISDPILGGGVQSVVVSTTLIVLFAEIIPQSICTRHGLYVGAKCAGVVRVLIWIFGIIAWPVAKLLEFLLGPHHGIIYRRAELKELIALHGAENPLGGDLQNDTVTIIGATLDLQDKTVKHAMTPISRVFMLHIDAKLDYDTLRRICATGHSRIPVYEEVELTVPMHVAVTAGEMGFGDGSQVPAPAKKSIDGESLVKTKAKKIIGVLLVKHCVLLDPEDAVPVRKMRLIKVPFVPQNEPLLGILDRFQEGRSHMAIVSRLSVERAQSVKKEVRKGLTQRLLGALHGDSSASDSSSESSDSEDENELSHASTNVEGREQTISDDTATAAGEESLKESVKVKFAKSSRFSKRNKKRRKHMRRGSGHSEPSDLEKGDPDAEAKRQKEREGEKERMHKSALEQRFPADAVLSKENAEEYLATQGIDPAIMPLGIITLEDVLEGEFSCNIRLLRRAYGLMLMFRYFLELIGEEIYDEFDIEGTGAHSQSFLPPGAHPHQQQSTKPGLVRKSSAPELATNDTSNTHIGESLPMSPPPAGQTPGRVSLGLAMPRPIALTSLRSLGGLLRSRSAPPTPKDAVKPLPGTDSEGATPPHAMTPAPNVGGSRSVDGEYLSIITTSPEGNTPQQGRGGILPQIIESPSGSEGVSPPSYAPIPEKQQSLESQTKGQSQSQSQAKSPSPPVSYPFPNPAVAAVAAGSGTGATSPSTTPKSRSASPAPSLEAAILHSKRRRSGIGAGGPSGSLSPSEGNIVPGFSSAGGTVSGIGIGGASASGERDQRGRVKGAFKSSPLASVGLDASVVVADEIRKEREREKREREETGRKEQKEKGPE</sequence>
<dbReference type="GO" id="GO:0010960">
    <property type="term" value="P:magnesium ion homeostasis"/>
    <property type="evidence" value="ECO:0007669"/>
    <property type="project" value="InterPro"/>
</dbReference>
<keyword evidence="4 5" id="KW-0472">Membrane</keyword>
<dbReference type="InterPro" id="IPR045095">
    <property type="entry name" value="ACDP"/>
</dbReference>
<feature type="compositionally biased region" description="Pro residues" evidence="6">
    <location>
        <begin position="834"/>
        <end position="844"/>
    </location>
</feature>
<dbReference type="CDD" id="cd04590">
    <property type="entry name" value="CBS_pair_CorC_HlyC_assoc"/>
    <property type="match status" value="1"/>
</dbReference>
<protein>
    <submittedName>
        <fullName evidence="9">DUF21-domain-containing protein</fullName>
    </submittedName>
</protein>
<evidence type="ECO:0000256" key="3">
    <source>
        <dbReference type="ARBA" id="ARBA00022989"/>
    </source>
</evidence>
<feature type="transmembrane region" description="Helical" evidence="7">
    <location>
        <begin position="166"/>
        <end position="188"/>
    </location>
</feature>
<dbReference type="InterPro" id="IPR002550">
    <property type="entry name" value="CNNM"/>
</dbReference>
<dbReference type="SUPFAM" id="SSF54631">
    <property type="entry name" value="CBS-domain pair"/>
    <property type="match status" value="1"/>
</dbReference>
<dbReference type="Proteomes" id="UP000757232">
    <property type="component" value="Unassembled WGS sequence"/>
</dbReference>
<organism evidence="9 10">
    <name type="scientific">Sanghuangporus baumii</name>
    <name type="common">Phellinus baumii</name>
    <dbReference type="NCBI Taxonomy" id="108892"/>
    <lineage>
        <taxon>Eukaryota</taxon>
        <taxon>Fungi</taxon>
        <taxon>Dikarya</taxon>
        <taxon>Basidiomycota</taxon>
        <taxon>Agaricomycotina</taxon>
        <taxon>Agaricomycetes</taxon>
        <taxon>Hymenochaetales</taxon>
        <taxon>Hymenochaetaceae</taxon>
        <taxon>Sanghuangporus</taxon>
    </lineage>
</organism>
<dbReference type="PANTHER" id="PTHR12064:SF90">
    <property type="entry name" value="CNNM TRANSMEMBRANE DOMAIN-CONTAINING PROTEIN"/>
    <property type="match status" value="1"/>
</dbReference>
<dbReference type="GO" id="GO:0005737">
    <property type="term" value="C:cytoplasm"/>
    <property type="evidence" value="ECO:0007669"/>
    <property type="project" value="TreeGrafter"/>
</dbReference>
<dbReference type="PANTHER" id="PTHR12064">
    <property type="entry name" value="METAL TRANSPORTER CNNM"/>
    <property type="match status" value="1"/>
</dbReference>
<feature type="domain" description="CNNM transmembrane" evidence="8">
    <location>
        <begin position="80"/>
        <end position="260"/>
    </location>
</feature>
<feature type="transmembrane region" description="Helical" evidence="7">
    <location>
        <begin position="200"/>
        <end position="223"/>
    </location>
</feature>
<feature type="compositionally biased region" description="Basic residues" evidence="6">
    <location>
        <begin position="505"/>
        <end position="523"/>
    </location>
</feature>
<keyword evidence="10" id="KW-1185">Reference proteome</keyword>
<dbReference type="PROSITE" id="PS51846">
    <property type="entry name" value="CNNM"/>
    <property type="match status" value="1"/>
</dbReference>